<comment type="similarity">
    <text evidence="2">Belongs to the GSP N family.</text>
</comment>
<comment type="subcellular location">
    <subcellularLocation>
        <location evidence="1">Cell inner membrane</location>
    </subcellularLocation>
</comment>
<dbReference type="InterPro" id="IPR022792">
    <property type="entry name" value="T2SS_protein-GspN"/>
</dbReference>
<gene>
    <name evidence="11" type="primary">gspN</name>
    <name evidence="11" type="ORF">SIL82_09665</name>
</gene>
<evidence type="ECO:0000256" key="10">
    <source>
        <dbReference type="ARBA" id="ARBA00030772"/>
    </source>
</evidence>
<dbReference type="RefSeq" id="WP_010403176.1">
    <property type="nucleotide sequence ID" value="NZ_JAWXXV010000001.1"/>
</dbReference>
<evidence type="ECO:0000256" key="2">
    <source>
        <dbReference type="ARBA" id="ARBA00007208"/>
    </source>
</evidence>
<keyword evidence="7" id="KW-0812">Transmembrane</keyword>
<evidence type="ECO:0000256" key="7">
    <source>
        <dbReference type="ARBA" id="ARBA00022692"/>
    </source>
</evidence>
<dbReference type="Proteomes" id="UP001279660">
    <property type="component" value="Unassembled WGS sequence"/>
</dbReference>
<name>A0ABU4PKM1_9SPHN</name>
<keyword evidence="5" id="KW-1003">Cell membrane</keyword>
<sequence>MIRLRTGPAALFGAIFVLALILLLPLRFALAWFDLDATGFAARAASGSVWAGSLREAQLGSIALGDVDAALSPWALLAGRARLALDGHPSGTGRALHGAVSVSRHSVGIEQMTAGVPVGDAFAPLPITAIDLDDVSVRFVDGRCERAEGRVKATLGGDIAGITLGQGLAGAARCDAGALLLPLVSQAGTEQVTVRLWDSGRFRAEFLAKPSDAAATQKLERSGFQHMPNGYLLAVEGKF</sequence>
<evidence type="ECO:0000313" key="12">
    <source>
        <dbReference type="Proteomes" id="UP001279660"/>
    </source>
</evidence>
<evidence type="ECO:0000256" key="9">
    <source>
        <dbReference type="ARBA" id="ARBA00023136"/>
    </source>
</evidence>
<keyword evidence="9" id="KW-0472">Membrane</keyword>
<evidence type="ECO:0000256" key="8">
    <source>
        <dbReference type="ARBA" id="ARBA00022927"/>
    </source>
</evidence>
<organism evidence="11 12">
    <name type="scientific">Sphingomonas echinoides</name>
    <dbReference type="NCBI Taxonomy" id="59803"/>
    <lineage>
        <taxon>Bacteria</taxon>
        <taxon>Pseudomonadati</taxon>
        <taxon>Pseudomonadota</taxon>
        <taxon>Alphaproteobacteria</taxon>
        <taxon>Sphingomonadales</taxon>
        <taxon>Sphingomonadaceae</taxon>
        <taxon>Sphingomonas</taxon>
    </lineage>
</organism>
<comment type="caution">
    <text evidence="11">The sequence shown here is derived from an EMBL/GenBank/DDBJ whole genome shotgun (WGS) entry which is preliminary data.</text>
</comment>
<proteinExistence type="inferred from homology"/>
<dbReference type="EMBL" id="JAWXXV010000001">
    <property type="protein sequence ID" value="MDX5984529.1"/>
    <property type="molecule type" value="Genomic_DNA"/>
</dbReference>
<keyword evidence="12" id="KW-1185">Reference proteome</keyword>
<evidence type="ECO:0000256" key="1">
    <source>
        <dbReference type="ARBA" id="ARBA00004533"/>
    </source>
</evidence>
<protein>
    <recommendedName>
        <fullName evidence="3">Type II secretion system protein N</fullName>
    </recommendedName>
    <alternativeName>
        <fullName evidence="10">General secretion pathway protein N</fullName>
    </alternativeName>
</protein>
<dbReference type="Pfam" id="PF01203">
    <property type="entry name" value="T2SSN"/>
    <property type="match status" value="1"/>
</dbReference>
<keyword evidence="4" id="KW-0813">Transport</keyword>
<accession>A0ABU4PKM1</accession>
<evidence type="ECO:0000256" key="4">
    <source>
        <dbReference type="ARBA" id="ARBA00022448"/>
    </source>
</evidence>
<reference evidence="11 12" key="1">
    <citation type="submission" date="2023-11" db="EMBL/GenBank/DDBJ databases">
        <title>MicrobeMod: A computational toolkit for identifying prokaryotic methylation and restriction-modification with nanopore sequencing.</title>
        <authorList>
            <person name="Crits-Christoph A."/>
            <person name="Kang S.C."/>
            <person name="Lee H."/>
            <person name="Ostrov N."/>
        </authorList>
    </citation>
    <scope>NUCLEOTIDE SEQUENCE [LARGE SCALE GENOMIC DNA]</scope>
    <source>
        <strain evidence="11 12">ATCC 14820</strain>
    </source>
</reference>
<keyword evidence="8" id="KW-0653">Protein transport</keyword>
<evidence type="ECO:0000256" key="5">
    <source>
        <dbReference type="ARBA" id="ARBA00022475"/>
    </source>
</evidence>
<evidence type="ECO:0000256" key="6">
    <source>
        <dbReference type="ARBA" id="ARBA00022519"/>
    </source>
</evidence>
<evidence type="ECO:0000256" key="3">
    <source>
        <dbReference type="ARBA" id="ARBA00021563"/>
    </source>
</evidence>
<keyword evidence="6" id="KW-0997">Cell inner membrane</keyword>
<evidence type="ECO:0000313" key="11">
    <source>
        <dbReference type="EMBL" id="MDX5984529.1"/>
    </source>
</evidence>